<proteinExistence type="predicted"/>
<dbReference type="EMBL" id="BKCJ010000270">
    <property type="protein sequence ID" value="GEU31628.1"/>
    <property type="molecule type" value="Genomic_DNA"/>
</dbReference>
<keyword evidence="2" id="KW-0732">Signal</keyword>
<name>A0A6L2J3L6_TANCI</name>
<sequence length="270" mass="30498">MTWLVLAQVPFFLSEDVVALCFNTADQLLHHELEGRVDGLVKEVKGLENQQEDVVDELVHEMVMEGDFRNVNVNNSRGGCSYKDCLACNPKDFDGKGGAIAYTRWTEKMESIQDMSGCGDHQKTRGQEPAIGMTWEDFKALMREEFYPNNEMQKLESEIWCHIMVRAGHAPYTDRFHKLARLVLHLVTPENKRIERVLTDEAIRNGSYRKNTEKRGNGESQVACLRLNRAPGQRENHLNQAMPIDGGQGRGNNGNLAHGRACMIGTKEAP</sequence>
<keyword evidence="1" id="KW-0175">Coiled coil</keyword>
<dbReference type="InterPro" id="IPR005162">
    <property type="entry name" value="Retrotrans_gag_dom"/>
</dbReference>
<protein>
    <recommendedName>
        <fullName evidence="3">Retrotransposon gag domain-containing protein</fullName>
    </recommendedName>
</protein>
<dbReference type="AlphaFoldDB" id="A0A6L2J3L6"/>
<evidence type="ECO:0000313" key="4">
    <source>
        <dbReference type="EMBL" id="GEU31628.1"/>
    </source>
</evidence>
<evidence type="ECO:0000259" key="3">
    <source>
        <dbReference type="Pfam" id="PF03732"/>
    </source>
</evidence>
<gene>
    <name evidence="4" type="ORF">Tci_003606</name>
</gene>
<evidence type="ECO:0000256" key="2">
    <source>
        <dbReference type="SAM" id="SignalP"/>
    </source>
</evidence>
<dbReference type="Pfam" id="PF03732">
    <property type="entry name" value="Retrotrans_gag"/>
    <property type="match status" value="1"/>
</dbReference>
<reference evidence="4" key="1">
    <citation type="journal article" date="2019" name="Sci. Rep.">
        <title>Draft genome of Tanacetum cinerariifolium, the natural source of mosquito coil.</title>
        <authorList>
            <person name="Yamashiro T."/>
            <person name="Shiraishi A."/>
            <person name="Satake H."/>
            <person name="Nakayama K."/>
        </authorList>
    </citation>
    <scope>NUCLEOTIDE SEQUENCE</scope>
</reference>
<feature type="domain" description="Retrotransposon gag" evidence="3">
    <location>
        <begin position="130"/>
        <end position="198"/>
    </location>
</feature>
<evidence type="ECO:0000256" key="1">
    <source>
        <dbReference type="SAM" id="Coils"/>
    </source>
</evidence>
<accession>A0A6L2J3L6</accession>
<feature type="coiled-coil region" evidence="1">
    <location>
        <begin position="30"/>
        <end position="57"/>
    </location>
</feature>
<organism evidence="4">
    <name type="scientific">Tanacetum cinerariifolium</name>
    <name type="common">Dalmatian daisy</name>
    <name type="synonym">Chrysanthemum cinerariifolium</name>
    <dbReference type="NCBI Taxonomy" id="118510"/>
    <lineage>
        <taxon>Eukaryota</taxon>
        <taxon>Viridiplantae</taxon>
        <taxon>Streptophyta</taxon>
        <taxon>Embryophyta</taxon>
        <taxon>Tracheophyta</taxon>
        <taxon>Spermatophyta</taxon>
        <taxon>Magnoliopsida</taxon>
        <taxon>eudicotyledons</taxon>
        <taxon>Gunneridae</taxon>
        <taxon>Pentapetalae</taxon>
        <taxon>asterids</taxon>
        <taxon>campanulids</taxon>
        <taxon>Asterales</taxon>
        <taxon>Asteraceae</taxon>
        <taxon>Asteroideae</taxon>
        <taxon>Anthemideae</taxon>
        <taxon>Anthemidinae</taxon>
        <taxon>Tanacetum</taxon>
    </lineage>
</organism>
<feature type="chain" id="PRO_5026855214" description="Retrotransposon gag domain-containing protein" evidence="2">
    <location>
        <begin position="20"/>
        <end position="270"/>
    </location>
</feature>
<comment type="caution">
    <text evidence="4">The sequence shown here is derived from an EMBL/GenBank/DDBJ whole genome shotgun (WGS) entry which is preliminary data.</text>
</comment>
<feature type="signal peptide" evidence="2">
    <location>
        <begin position="1"/>
        <end position="19"/>
    </location>
</feature>